<sequence length="63" mass="6821">MLKLAILLLFAAMLISLLAAAGFLVRDGSQSQRLLTSLTWRVSLALVLLVLLVYGFYSGQLPA</sequence>
<reference evidence="2" key="1">
    <citation type="journal article" date="2022" name="Front. Microbiol.">
        <title>Genome-based taxonomic rearrangement of Oceanobacter-related bacteria including the description of Thalassolituus hydrocarbonoclasticus sp. nov. and Thalassolituus pacificus sp. nov. and emended description of the genus Thalassolituus.</title>
        <authorList>
            <person name="Dong C."/>
            <person name="Wei L."/>
            <person name="Wang J."/>
            <person name="Lai Q."/>
            <person name="Huang Z."/>
            <person name="Shao Z."/>
        </authorList>
    </citation>
    <scope>NUCLEOTIDE SEQUENCE</scope>
    <source>
        <strain evidence="2">59MF3M-4</strain>
    </source>
</reference>
<comment type="caution">
    <text evidence="2">The sequence shown here is derived from an EMBL/GenBank/DDBJ whole genome shotgun (WGS) entry which is preliminary data.</text>
</comment>
<accession>A0A9X2WIP1</accession>
<name>A0A9X2WIP1_9GAMM</name>
<proteinExistence type="predicted"/>
<dbReference type="Proteomes" id="UP001147830">
    <property type="component" value="Unassembled WGS sequence"/>
</dbReference>
<dbReference type="AlphaFoldDB" id="A0A9X2WIP1"/>
<keyword evidence="1" id="KW-0812">Transmembrane</keyword>
<keyword evidence="1" id="KW-0472">Membrane</keyword>
<dbReference type="Pfam" id="PF11137">
    <property type="entry name" value="DUF2909"/>
    <property type="match status" value="1"/>
</dbReference>
<organism evidence="2 3">
    <name type="scientific">Thalassolituus pacificus</name>
    <dbReference type="NCBI Taxonomy" id="2975440"/>
    <lineage>
        <taxon>Bacteria</taxon>
        <taxon>Pseudomonadati</taxon>
        <taxon>Pseudomonadota</taxon>
        <taxon>Gammaproteobacteria</taxon>
        <taxon>Oceanospirillales</taxon>
        <taxon>Oceanospirillaceae</taxon>
        <taxon>Thalassolituus</taxon>
    </lineage>
</organism>
<evidence type="ECO:0000313" key="3">
    <source>
        <dbReference type="Proteomes" id="UP001147830"/>
    </source>
</evidence>
<evidence type="ECO:0000313" key="2">
    <source>
        <dbReference type="EMBL" id="MCT7361147.1"/>
    </source>
</evidence>
<evidence type="ECO:0000256" key="1">
    <source>
        <dbReference type="SAM" id="Phobius"/>
    </source>
</evidence>
<dbReference type="InterPro" id="IPR021313">
    <property type="entry name" value="DUF2909"/>
</dbReference>
<dbReference type="RefSeq" id="WP_260977973.1">
    <property type="nucleotide sequence ID" value="NZ_JAOANI010000032.1"/>
</dbReference>
<gene>
    <name evidence="2" type="ORF">NYR02_19170</name>
</gene>
<reference evidence="2" key="2">
    <citation type="submission" date="2022-08" db="EMBL/GenBank/DDBJ databases">
        <authorList>
            <person name="Dong C."/>
        </authorList>
    </citation>
    <scope>NUCLEOTIDE SEQUENCE</scope>
    <source>
        <strain evidence="2">59MF3M-4</strain>
    </source>
</reference>
<protein>
    <submittedName>
        <fullName evidence="2">DUF2909 domain-containing protein</fullName>
    </submittedName>
</protein>
<keyword evidence="1" id="KW-1133">Transmembrane helix</keyword>
<dbReference type="EMBL" id="JAOANI010000032">
    <property type="protein sequence ID" value="MCT7361147.1"/>
    <property type="molecule type" value="Genomic_DNA"/>
</dbReference>
<feature type="transmembrane region" description="Helical" evidence="1">
    <location>
        <begin position="38"/>
        <end position="57"/>
    </location>
</feature>
<keyword evidence="3" id="KW-1185">Reference proteome</keyword>